<sequence length="116" mass="12808">MKATIWHNPRCGTSRKTLAILQETPGVELEIVEYLKTPPSRDRLAALYARAGLSPHEGLRAKEPLAAELGLTGPEIGDDAIFDAMVANPILIERPLVETDKGVRLCRPQEKVREII</sequence>
<name>A0A2T5FVB6_9SPHN</name>
<evidence type="ECO:0000313" key="8">
    <source>
        <dbReference type="EMBL" id="PTQ09392.1"/>
    </source>
</evidence>
<evidence type="ECO:0000256" key="6">
    <source>
        <dbReference type="PROSITE-ProRule" id="PRU01282"/>
    </source>
</evidence>
<dbReference type="SUPFAM" id="SSF52833">
    <property type="entry name" value="Thioredoxin-like"/>
    <property type="match status" value="1"/>
</dbReference>
<comment type="caution">
    <text evidence="8">The sequence shown here is derived from an EMBL/GenBank/DDBJ whole genome shotgun (WGS) entry which is preliminary data.</text>
</comment>
<dbReference type="InterPro" id="IPR006659">
    <property type="entry name" value="Arsenate_reductase"/>
</dbReference>
<dbReference type="PANTHER" id="PTHR30041:SF5">
    <property type="entry name" value="ARSENATE REDUCTASE-RELATED"/>
    <property type="match status" value="1"/>
</dbReference>
<dbReference type="PANTHER" id="PTHR30041">
    <property type="entry name" value="ARSENATE REDUCTASE"/>
    <property type="match status" value="1"/>
</dbReference>
<proteinExistence type="inferred from homology"/>
<reference evidence="8 9" key="1">
    <citation type="submission" date="2017-09" db="EMBL/GenBank/DDBJ databases">
        <title>Sphingomonas panjinensis sp.nov., isolated from oil-contaminated soil.</title>
        <authorList>
            <person name="Wang L."/>
            <person name="Chen L."/>
        </authorList>
    </citation>
    <scope>NUCLEOTIDE SEQUENCE [LARGE SCALE GENOMIC DNA]</scope>
    <source>
        <strain evidence="8 9">FW-11</strain>
    </source>
</reference>
<dbReference type="EMBL" id="NWBU01000011">
    <property type="protein sequence ID" value="PTQ09392.1"/>
    <property type="molecule type" value="Genomic_DNA"/>
</dbReference>
<dbReference type="CDD" id="cd03034">
    <property type="entry name" value="ArsC_ArsC"/>
    <property type="match status" value="1"/>
</dbReference>
<dbReference type="NCBIfam" id="TIGR00014">
    <property type="entry name" value="arsC"/>
    <property type="match status" value="1"/>
</dbReference>
<protein>
    <recommendedName>
        <fullName evidence="5 7">Arsenate reductase</fullName>
        <ecNumber evidence="4 7">1.20.4.1</ecNumber>
    </recommendedName>
</protein>
<keyword evidence="3 7" id="KW-0560">Oxidoreductase</keyword>
<dbReference type="InterPro" id="IPR036249">
    <property type="entry name" value="Thioredoxin-like_sf"/>
</dbReference>
<comment type="similarity">
    <text evidence="1 6 7">Belongs to the ArsC family.</text>
</comment>
<dbReference type="Proteomes" id="UP000244162">
    <property type="component" value="Unassembled WGS sequence"/>
</dbReference>
<dbReference type="PROSITE" id="PS51353">
    <property type="entry name" value="ARSC"/>
    <property type="match status" value="1"/>
</dbReference>
<dbReference type="InterPro" id="IPR006660">
    <property type="entry name" value="Arsenate_reductase-like"/>
</dbReference>
<keyword evidence="2" id="KW-0059">Arsenical resistance</keyword>
<dbReference type="GO" id="GO:0008794">
    <property type="term" value="F:arsenate reductase (glutaredoxin) activity"/>
    <property type="evidence" value="ECO:0007669"/>
    <property type="project" value="UniProtKB-UniRule"/>
</dbReference>
<dbReference type="RefSeq" id="WP_107968855.1">
    <property type="nucleotide sequence ID" value="NZ_NWBU01000011.1"/>
</dbReference>
<evidence type="ECO:0000313" key="9">
    <source>
        <dbReference type="Proteomes" id="UP000244162"/>
    </source>
</evidence>
<evidence type="ECO:0000256" key="2">
    <source>
        <dbReference type="ARBA" id="ARBA00022849"/>
    </source>
</evidence>
<evidence type="ECO:0000256" key="5">
    <source>
        <dbReference type="ARBA" id="ARBA00039879"/>
    </source>
</evidence>
<comment type="catalytic activity">
    <reaction evidence="7">
        <text>[glutaredoxin]-dithiol + arsenate + glutathione + H(+) = glutathionyl-S-S-[glutaredoxin] + arsenite + H2O</text>
        <dbReference type="Rhea" id="RHEA:22016"/>
        <dbReference type="Rhea" id="RHEA-COMP:10729"/>
        <dbReference type="Rhea" id="RHEA-COMP:17668"/>
        <dbReference type="ChEBI" id="CHEBI:15377"/>
        <dbReference type="ChEBI" id="CHEBI:15378"/>
        <dbReference type="ChEBI" id="CHEBI:29242"/>
        <dbReference type="ChEBI" id="CHEBI:29950"/>
        <dbReference type="ChEBI" id="CHEBI:48597"/>
        <dbReference type="ChEBI" id="CHEBI:57925"/>
        <dbReference type="ChEBI" id="CHEBI:146199"/>
        <dbReference type="EC" id="1.20.4.1"/>
    </reaction>
</comment>
<evidence type="ECO:0000256" key="4">
    <source>
        <dbReference type="ARBA" id="ARBA00038969"/>
    </source>
</evidence>
<organism evidence="8 9">
    <name type="scientific">Sphingomonas oleivorans</name>
    <dbReference type="NCBI Taxonomy" id="1735121"/>
    <lineage>
        <taxon>Bacteria</taxon>
        <taxon>Pseudomonadati</taxon>
        <taxon>Pseudomonadota</taxon>
        <taxon>Alphaproteobacteria</taxon>
        <taxon>Sphingomonadales</taxon>
        <taxon>Sphingomonadaceae</taxon>
        <taxon>Sphingomonas</taxon>
    </lineage>
</organism>
<evidence type="ECO:0000256" key="7">
    <source>
        <dbReference type="RuleBase" id="RU362029"/>
    </source>
</evidence>
<dbReference type="AlphaFoldDB" id="A0A2T5FVB6"/>
<gene>
    <name evidence="8" type="primary">arsC</name>
    <name evidence="8" type="ORF">CLG96_14385</name>
</gene>
<evidence type="ECO:0000256" key="3">
    <source>
        <dbReference type="ARBA" id="ARBA00023002"/>
    </source>
</evidence>
<dbReference type="GO" id="GO:0046685">
    <property type="term" value="P:response to arsenic-containing substance"/>
    <property type="evidence" value="ECO:0007669"/>
    <property type="project" value="UniProtKB-KW"/>
</dbReference>
<dbReference type="Pfam" id="PF03960">
    <property type="entry name" value="ArsC"/>
    <property type="match status" value="1"/>
</dbReference>
<keyword evidence="9" id="KW-1185">Reference proteome</keyword>
<dbReference type="EC" id="1.20.4.1" evidence="4 7"/>
<dbReference type="Gene3D" id="3.40.30.10">
    <property type="entry name" value="Glutaredoxin"/>
    <property type="match status" value="1"/>
</dbReference>
<accession>A0A2T5FVB6</accession>
<evidence type="ECO:0000256" key="1">
    <source>
        <dbReference type="ARBA" id="ARBA00007198"/>
    </source>
</evidence>
<dbReference type="OrthoDB" id="9790554at2"/>